<gene>
    <name evidence="1" type="ORF">M9H77_34748</name>
</gene>
<dbReference type="EMBL" id="CM044708">
    <property type="protein sequence ID" value="KAI5648743.1"/>
    <property type="molecule type" value="Genomic_DNA"/>
</dbReference>
<comment type="caution">
    <text evidence="1">The sequence shown here is derived from an EMBL/GenBank/DDBJ whole genome shotgun (WGS) entry which is preliminary data.</text>
</comment>
<name>A0ACB9ZNX8_CATRO</name>
<organism evidence="1 2">
    <name type="scientific">Catharanthus roseus</name>
    <name type="common">Madagascar periwinkle</name>
    <name type="synonym">Vinca rosea</name>
    <dbReference type="NCBI Taxonomy" id="4058"/>
    <lineage>
        <taxon>Eukaryota</taxon>
        <taxon>Viridiplantae</taxon>
        <taxon>Streptophyta</taxon>
        <taxon>Embryophyta</taxon>
        <taxon>Tracheophyta</taxon>
        <taxon>Spermatophyta</taxon>
        <taxon>Magnoliopsida</taxon>
        <taxon>eudicotyledons</taxon>
        <taxon>Gunneridae</taxon>
        <taxon>Pentapetalae</taxon>
        <taxon>asterids</taxon>
        <taxon>lamiids</taxon>
        <taxon>Gentianales</taxon>
        <taxon>Apocynaceae</taxon>
        <taxon>Rauvolfioideae</taxon>
        <taxon>Vinceae</taxon>
        <taxon>Catharanthinae</taxon>
        <taxon>Catharanthus</taxon>
    </lineage>
</organism>
<accession>A0ACB9ZNX8</accession>
<evidence type="ECO:0000313" key="1">
    <source>
        <dbReference type="EMBL" id="KAI5648743.1"/>
    </source>
</evidence>
<dbReference type="Proteomes" id="UP001060085">
    <property type="component" value="Linkage Group LG08"/>
</dbReference>
<protein>
    <submittedName>
        <fullName evidence="1">Uncharacterized protein</fullName>
    </submittedName>
</protein>
<proteinExistence type="predicted"/>
<evidence type="ECO:0000313" key="2">
    <source>
        <dbReference type="Proteomes" id="UP001060085"/>
    </source>
</evidence>
<keyword evidence="2" id="KW-1185">Reference proteome</keyword>
<sequence>MMNNPAHNLLDEALGLNDDAVSGSSCGGGSGSVLLIEDSVETSGAFILHHLMKRSLSPQRPSDVIIFLSFAHPFSHYDRILRKMGCNLVMKRDNKRFLYHDLLMLKYPGPDGDQEKAIESMLLGLYGKLQKTVELCSLPETNKNITIMIDDVSLMEVAANGSSNRVLDFLHYCYSLTTEYGCSVVILDHEDIYSSTDRPSPLLQMEYLANVVIRAEPLATGLASDVHGQLTVFNKGVRHGFGGLKGKIHNFHFKIKENNVEYFYPGSRT</sequence>
<reference evidence="2" key="1">
    <citation type="journal article" date="2023" name="Nat. Plants">
        <title>Single-cell RNA sequencing provides a high-resolution roadmap for understanding the multicellular compartmentation of specialized metabolism.</title>
        <authorList>
            <person name="Sun S."/>
            <person name="Shen X."/>
            <person name="Li Y."/>
            <person name="Li Y."/>
            <person name="Wang S."/>
            <person name="Li R."/>
            <person name="Zhang H."/>
            <person name="Shen G."/>
            <person name="Guo B."/>
            <person name="Wei J."/>
            <person name="Xu J."/>
            <person name="St-Pierre B."/>
            <person name="Chen S."/>
            <person name="Sun C."/>
        </authorList>
    </citation>
    <scope>NUCLEOTIDE SEQUENCE [LARGE SCALE GENOMIC DNA]</scope>
</reference>